<accession>A0A1T5FUN0</accession>
<evidence type="ECO:0000256" key="2">
    <source>
        <dbReference type="ARBA" id="ARBA00005426"/>
    </source>
</evidence>
<dbReference type="EMBL" id="FUZA01000004">
    <property type="protein sequence ID" value="SKB99861.1"/>
    <property type="molecule type" value="Genomic_DNA"/>
</dbReference>
<comment type="similarity">
    <text evidence="2">Belongs to the MoaE family.</text>
</comment>
<evidence type="ECO:0000256" key="9">
    <source>
        <dbReference type="ARBA" id="ARBA00030781"/>
    </source>
</evidence>
<dbReference type="Pfam" id="PF02391">
    <property type="entry name" value="MoaE"/>
    <property type="match status" value="1"/>
</dbReference>
<name>A0A1T5FUN0_9BACT</name>
<sequence length="149" mass="16641">MEKEHKHKKVFVQGPISPDFVAKSIAGHQSKTEIGAHAIFLGQIRADKKADGIVTGIEYSAYEDMAEKAFQEIREAAFARFELICMHIYHSLGVVPTGEISLFVFVSSPHRRAAFEASEYIVEEIKANVPIFGKELVGEGGEYVWKENN</sequence>
<comment type="subunit">
    <text evidence="6">Heterotetramer of 2 MoaD subunits and 2 MoaE subunits. Also stable as homodimer. The enzyme changes between these two forms during catalysis.</text>
</comment>
<evidence type="ECO:0000256" key="3">
    <source>
        <dbReference type="ARBA" id="ARBA00011950"/>
    </source>
</evidence>
<reference evidence="13" key="1">
    <citation type="submission" date="2017-02" db="EMBL/GenBank/DDBJ databases">
        <authorList>
            <person name="Varghese N."/>
            <person name="Submissions S."/>
        </authorList>
    </citation>
    <scope>NUCLEOTIDE SEQUENCE [LARGE SCALE GENOMIC DNA]</scope>
    <source>
        <strain evidence="13">DSM 22270</strain>
    </source>
</reference>
<evidence type="ECO:0000256" key="1">
    <source>
        <dbReference type="ARBA" id="ARBA00005046"/>
    </source>
</evidence>
<dbReference type="GO" id="GO:0030366">
    <property type="term" value="F:molybdopterin synthase activity"/>
    <property type="evidence" value="ECO:0007669"/>
    <property type="project" value="UniProtKB-EC"/>
</dbReference>
<evidence type="ECO:0000256" key="6">
    <source>
        <dbReference type="ARBA" id="ARBA00026066"/>
    </source>
</evidence>
<dbReference type="InterPro" id="IPR003448">
    <property type="entry name" value="Mopterin_biosynth_MoaE"/>
</dbReference>
<proteinExistence type="inferred from homology"/>
<evidence type="ECO:0000313" key="13">
    <source>
        <dbReference type="Proteomes" id="UP000190897"/>
    </source>
</evidence>
<comment type="pathway">
    <text evidence="1">Cofactor biosynthesis; molybdopterin biosynthesis.</text>
</comment>
<dbReference type="CDD" id="cd00756">
    <property type="entry name" value="MoaE"/>
    <property type="match status" value="1"/>
</dbReference>
<keyword evidence="13" id="KW-1185">Reference proteome</keyword>
<dbReference type="Gene3D" id="3.90.1170.40">
    <property type="entry name" value="Molybdopterin biosynthesis MoaE subunit"/>
    <property type="match status" value="1"/>
</dbReference>
<keyword evidence="5" id="KW-0501">Molybdenum cofactor biosynthesis</keyword>
<organism evidence="12 13">
    <name type="scientific">Dyadobacter psychrophilus</name>
    <dbReference type="NCBI Taxonomy" id="651661"/>
    <lineage>
        <taxon>Bacteria</taxon>
        <taxon>Pseudomonadati</taxon>
        <taxon>Bacteroidota</taxon>
        <taxon>Cytophagia</taxon>
        <taxon>Cytophagales</taxon>
        <taxon>Spirosomataceae</taxon>
        <taxon>Dyadobacter</taxon>
    </lineage>
</organism>
<protein>
    <recommendedName>
        <fullName evidence="4">Molybdopterin synthase catalytic subunit</fullName>
        <ecNumber evidence="3">2.8.1.12</ecNumber>
    </recommendedName>
    <alternativeName>
        <fullName evidence="9">MPT synthase subunit 2</fullName>
    </alternativeName>
    <alternativeName>
        <fullName evidence="7">Molybdenum cofactor biosynthesis protein E</fullName>
    </alternativeName>
    <alternativeName>
        <fullName evidence="8">Molybdopterin-converting factor large subunit</fullName>
    </alternativeName>
    <alternativeName>
        <fullName evidence="10">Molybdopterin-converting factor subunit 2</fullName>
    </alternativeName>
</protein>
<dbReference type="SUPFAM" id="SSF54690">
    <property type="entry name" value="Molybdopterin synthase subunit MoaE"/>
    <property type="match status" value="1"/>
</dbReference>
<evidence type="ECO:0000313" key="12">
    <source>
        <dbReference type="EMBL" id="SKB99861.1"/>
    </source>
</evidence>
<dbReference type="STRING" id="651661.SAMN05660293_03439"/>
<evidence type="ECO:0000256" key="4">
    <source>
        <dbReference type="ARBA" id="ARBA00013858"/>
    </source>
</evidence>
<evidence type="ECO:0000256" key="11">
    <source>
        <dbReference type="ARBA" id="ARBA00049878"/>
    </source>
</evidence>
<dbReference type="OrthoDB" id="9803224at2"/>
<comment type="catalytic activity">
    <reaction evidence="11">
        <text>2 [molybdopterin-synthase sulfur-carrier protein]-C-terminal-Gly-aminoethanethioate + cyclic pyranopterin phosphate + H2O = molybdopterin + 2 [molybdopterin-synthase sulfur-carrier protein]-C-terminal Gly-Gly + 2 H(+)</text>
        <dbReference type="Rhea" id="RHEA:26333"/>
        <dbReference type="Rhea" id="RHEA-COMP:12202"/>
        <dbReference type="Rhea" id="RHEA-COMP:19907"/>
        <dbReference type="ChEBI" id="CHEBI:15377"/>
        <dbReference type="ChEBI" id="CHEBI:15378"/>
        <dbReference type="ChEBI" id="CHEBI:58698"/>
        <dbReference type="ChEBI" id="CHEBI:59648"/>
        <dbReference type="ChEBI" id="CHEBI:90778"/>
        <dbReference type="ChEBI" id="CHEBI:232372"/>
        <dbReference type="EC" id="2.8.1.12"/>
    </reaction>
</comment>
<dbReference type="RefSeq" id="WP_082215951.1">
    <property type="nucleotide sequence ID" value="NZ_FUZA01000004.1"/>
</dbReference>
<dbReference type="EC" id="2.8.1.12" evidence="3"/>
<dbReference type="PANTHER" id="PTHR23404">
    <property type="entry name" value="MOLYBDOPTERIN SYNTHASE RELATED"/>
    <property type="match status" value="1"/>
</dbReference>
<gene>
    <name evidence="12" type="ORF">SAMN05660293_03439</name>
</gene>
<dbReference type="InterPro" id="IPR036563">
    <property type="entry name" value="MoaE_sf"/>
</dbReference>
<dbReference type="Proteomes" id="UP000190897">
    <property type="component" value="Unassembled WGS sequence"/>
</dbReference>
<evidence type="ECO:0000256" key="7">
    <source>
        <dbReference type="ARBA" id="ARBA00029745"/>
    </source>
</evidence>
<evidence type="ECO:0000256" key="8">
    <source>
        <dbReference type="ARBA" id="ARBA00030407"/>
    </source>
</evidence>
<dbReference type="AlphaFoldDB" id="A0A1T5FUN0"/>
<evidence type="ECO:0000256" key="5">
    <source>
        <dbReference type="ARBA" id="ARBA00023150"/>
    </source>
</evidence>
<evidence type="ECO:0000256" key="10">
    <source>
        <dbReference type="ARBA" id="ARBA00032474"/>
    </source>
</evidence>
<dbReference type="GO" id="GO:0006777">
    <property type="term" value="P:Mo-molybdopterin cofactor biosynthetic process"/>
    <property type="evidence" value="ECO:0007669"/>
    <property type="project" value="UniProtKB-KW"/>
</dbReference>